<sequence length="156" mass="18369">MNTSKQICVEFLKAFVRETAFVTYHEMGDRSDSHFETILCYLNRRIRISPNIRQIGFRIDTMTYSDPEHEKFFKSVARYSKRLWRSREDHNMPADRLFIATQHKGPAELIDDTAAYLPGYFEDPYAVVDYDNIEVKIFPSDRNMSIRSLANATAQW</sequence>
<reference evidence="1 2" key="1">
    <citation type="submission" date="2018-10" db="EMBL/GenBank/DDBJ databases">
        <title>Fifty Aureobasidium pullulans genomes reveal a recombining polyextremotolerant generalist.</title>
        <authorList>
            <person name="Gostincar C."/>
            <person name="Turk M."/>
            <person name="Zajc J."/>
            <person name="Gunde-Cimerman N."/>
        </authorList>
    </citation>
    <scope>NUCLEOTIDE SEQUENCE [LARGE SCALE GENOMIC DNA]</scope>
    <source>
        <strain evidence="1 2">EXF-6604</strain>
    </source>
</reference>
<proteinExistence type="predicted"/>
<accession>A0A4V4JPY8</accession>
<dbReference type="EMBL" id="QZBD01000849">
    <property type="protein sequence ID" value="THY04113.1"/>
    <property type="molecule type" value="Genomic_DNA"/>
</dbReference>
<evidence type="ECO:0000313" key="2">
    <source>
        <dbReference type="Proteomes" id="UP000306584"/>
    </source>
</evidence>
<gene>
    <name evidence="1" type="ORF">D6D01_10138</name>
</gene>
<protein>
    <submittedName>
        <fullName evidence="1">Uncharacterized protein</fullName>
    </submittedName>
</protein>
<evidence type="ECO:0000313" key="1">
    <source>
        <dbReference type="EMBL" id="THY04113.1"/>
    </source>
</evidence>
<name>A0A4V4JPY8_AURPU</name>
<comment type="caution">
    <text evidence="1">The sequence shown here is derived from an EMBL/GenBank/DDBJ whole genome shotgun (WGS) entry which is preliminary data.</text>
</comment>
<dbReference type="AlphaFoldDB" id="A0A4V4JPY8"/>
<dbReference type="Proteomes" id="UP000306584">
    <property type="component" value="Unassembled WGS sequence"/>
</dbReference>
<organism evidence="1 2">
    <name type="scientific">Aureobasidium pullulans</name>
    <name type="common">Black yeast</name>
    <name type="synonym">Pullularia pullulans</name>
    <dbReference type="NCBI Taxonomy" id="5580"/>
    <lineage>
        <taxon>Eukaryota</taxon>
        <taxon>Fungi</taxon>
        <taxon>Dikarya</taxon>
        <taxon>Ascomycota</taxon>
        <taxon>Pezizomycotina</taxon>
        <taxon>Dothideomycetes</taxon>
        <taxon>Dothideomycetidae</taxon>
        <taxon>Dothideales</taxon>
        <taxon>Saccotheciaceae</taxon>
        <taxon>Aureobasidium</taxon>
    </lineage>
</organism>